<dbReference type="EMBL" id="CP092362">
    <property type="protein sequence ID" value="ULN41781.1"/>
    <property type="molecule type" value="Genomic_DNA"/>
</dbReference>
<gene>
    <name evidence="2" type="ORF">MI149_01115</name>
</gene>
<evidence type="ECO:0000313" key="2">
    <source>
        <dbReference type="EMBL" id="ULN41781.1"/>
    </source>
</evidence>
<reference evidence="2" key="1">
    <citation type="submission" date="2022-08" db="EMBL/GenBank/DDBJ databases">
        <title>Whole genome sequencing of non-tuberculosis mycobacteria type-strains.</title>
        <authorList>
            <person name="Igarashi Y."/>
            <person name="Osugi A."/>
            <person name="Mitarai S."/>
        </authorList>
    </citation>
    <scope>NUCLEOTIDE SEQUENCE</scope>
    <source>
        <strain evidence="2">JCM 16369</strain>
    </source>
</reference>
<keyword evidence="1" id="KW-0812">Transmembrane</keyword>
<keyword evidence="1" id="KW-0472">Membrane</keyword>
<evidence type="ECO:0000256" key="1">
    <source>
        <dbReference type="SAM" id="Phobius"/>
    </source>
</evidence>
<proteinExistence type="predicted"/>
<dbReference type="InterPro" id="IPR009937">
    <property type="entry name" value="Phage_holin_3_6"/>
</dbReference>
<keyword evidence="3" id="KW-1185">Reference proteome</keyword>
<name>A0ABY3TN71_9MYCO</name>
<feature type="transmembrane region" description="Helical" evidence="1">
    <location>
        <begin position="50"/>
        <end position="79"/>
    </location>
</feature>
<dbReference type="RefSeq" id="WP_240178292.1">
    <property type="nucleotide sequence ID" value="NZ_CP092362.2"/>
</dbReference>
<keyword evidence="1" id="KW-1133">Transmembrane helix</keyword>
<protein>
    <submittedName>
        <fullName evidence="2">Phage holin family protein</fullName>
    </submittedName>
</protein>
<sequence>MNPETNPAASPTANASLGELLSQLSTQTSRLVRDEIRLAQKEFQDSARHAGVGAGLISVAGLLAVFGLLTLIAAAVAALSLVLPVWAAALIVGAVLLVIAGIAALVSRRQLEQVTPAAPETVTSVKKDIDEVKGAAHVRS</sequence>
<dbReference type="Proteomes" id="UP001055337">
    <property type="component" value="Chromosome"/>
</dbReference>
<feature type="transmembrane region" description="Helical" evidence="1">
    <location>
        <begin position="85"/>
        <end position="106"/>
    </location>
</feature>
<evidence type="ECO:0000313" key="3">
    <source>
        <dbReference type="Proteomes" id="UP001055337"/>
    </source>
</evidence>
<accession>A0ABY3TN71</accession>
<organism evidence="2 3">
    <name type="scientific">Mycolicibacterium crocinum</name>
    <dbReference type="NCBI Taxonomy" id="388459"/>
    <lineage>
        <taxon>Bacteria</taxon>
        <taxon>Bacillati</taxon>
        <taxon>Actinomycetota</taxon>
        <taxon>Actinomycetes</taxon>
        <taxon>Mycobacteriales</taxon>
        <taxon>Mycobacteriaceae</taxon>
        <taxon>Mycolicibacterium</taxon>
    </lineage>
</organism>
<dbReference type="Pfam" id="PF07332">
    <property type="entry name" value="Phage_holin_3_6"/>
    <property type="match status" value="1"/>
</dbReference>